<dbReference type="KEGG" id="kan:IMCC3317_28290"/>
<reference evidence="5 6" key="1">
    <citation type="journal article" date="2013" name="Int. J. Syst. Evol. Microbiol.">
        <title>Kordia antarctica sp. nov., isolated from Antarctic seawater.</title>
        <authorList>
            <person name="Baek K."/>
            <person name="Choi A."/>
            <person name="Kang I."/>
            <person name="Lee K."/>
            <person name="Cho J.C."/>
        </authorList>
    </citation>
    <scope>NUCLEOTIDE SEQUENCE [LARGE SCALE GENOMIC DNA]</scope>
    <source>
        <strain evidence="5 6">IMCC3317</strain>
    </source>
</reference>
<dbReference type="InterPro" id="IPR041561">
    <property type="entry name" value="PglD_N"/>
</dbReference>
<feature type="binding site" evidence="3">
    <location>
        <begin position="7"/>
        <end position="9"/>
    </location>
    <ligand>
        <name>substrate</name>
    </ligand>
</feature>
<evidence type="ECO:0000256" key="1">
    <source>
        <dbReference type="ARBA" id="ARBA00007274"/>
    </source>
</evidence>
<feature type="domain" description="PglD N-terminal" evidence="4">
    <location>
        <begin position="2"/>
        <end position="73"/>
    </location>
</feature>
<feature type="active site" description="Proton acceptor" evidence="2">
    <location>
        <position position="126"/>
    </location>
</feature>
<dbReference type="Proteomes" id="UP000464657">
    <property type="component" value="Chromosome"/>
</dbReference>
<dbReference type="PANTHER" id="PTHR43300:SF7">
    <property type="entry name" value="UDP-N-ACETYLBACILLOSAMINE N-ACETYLTRANSFERASE"/>
    <property type="match status" value="1"/>
</dbReference>
<dbReference type="Pfam" id="PF00132">
    <property type="entry name" value="Hexapep"/>
    <property type="match status" value="1"/>
</dbReference>
<proteinExistence type="inferred from homology"/>
<evidence type="ECO:0000313" key="6">
    <source>
        <dbReference type="Proteomes" id="UP000464657"/>
    </source>
</evidence>
<dbReference type="AlphaFoldDB" id="A0A7L4ZLP6"/>
<feature type="binding site" evidence="3">
    <location>
        <position position="61"/>
    </location>
    <ligand>
        <name>substrate</name>
    </ligand>
</feature>
<keyword evidence="6" id="KW-1185">Reference proteome</keyword>
<comment type="similarity">
    <text evidence="1">Belongs to the transferase hexapeptide repeat family.</text>
</comment>
<dbReference type="EC" id="2.3.1.-" evidence="5"/>
<dbReference type="SUPFAM" id="SSF51161">
    <property type="entry name" value="Trimeric LpxA-like enzymes"/>
    <property type="match status" value="1"/>
</dbReference>
<sequence>MYLYGASGHAKVIIDSILSSTSHTIEAVYDDYSEEESLFTIPIRKNITEIPLEGTFVISIGDNQIRKKISQKLQTQYETIIHGSATISKLATKIGEGTVVMANVTVNAATTIGKHCIVNTAAVVEHDCNIGDFVHISPNATLAGNVTIGEGTHIGSGAVVIPGVTIGKWCVIGAGSTVIEDIPDYTVAVGCPAVAIKKHKLYS</sequence>
<dbReference type="Pfam" id="PF17836">
    <property type="entry name" value="PglD_N"/>
    <property type="match status" value="1"/>
</dbReference>
<dbReference type="EMBL" id="CP019288">
    <property type="protein sequence ID" value="QHI37450.1"/>
    <property type="molecule type" value="Genomic_DNA"/>
</dbReference>
<keyword evidence="5" id="KW-0012">Acyltransferase</keyword>
<dbReference type="CDD" id="cd03360">
    <property type="entry name" value="LbH_AT_putative"/>
    <property type="match status" value="1"/>
</dbReference>
<dbReference type="PANTHER" id="PTHR43300">
    <property type="entry name" value="ACETYLTRANSFERASE"/>
    <property type="match status" value="1"/>
</dbReference>
<gene>
    <name evidence="5" type="primary">epsM</name>
    <name evidence="5" type="ORF">IMCC3317_28290</name>
</gene>
<feature type="binding site" evidence="3">
    <location>
        <position position="135"/>
    </location>
    <ligand>
        <name>acetyl-CoA</name>
        <dbReference type="ChEBI" id="CHEBI:57288"/>
    </ligand>
</feature>
<protein>
    <submittedName>
        <fullName evidence="5">Acetyltransferase EpsM</fullName>
        <ecNumber evidence="5">2.3.1.-</ecNumber>
    </submittedName>
</protein>
<dbReference type="RefSeq" id="WP_160130074.1">
    <property type="nucleotide sequence ID" value="NZ_CP019288.1"/>
</dbReference>
<dbReference type="InterPro" id="IPR050179">
    <property type="entry name" value="Trans_hexapeptide_repeat"/>
</dbReference>
<dbReference type="InterPro" id="IPR001451">
    <property type="entry name" value="Hexapep"/>
</dbReference>
<dbReference type="GO" id="GO:0016746">
    <property type="term" value="F:acyltransferase activity"/>
    <property type="evidence" value="ECO:0007669"/>
    <property type="project" value="UniProtKB-KW"/>
</dbReference>
<dbReference type="Gene3D" id="3.40.50.20">
    <property type="match status" value="1"/>
</dbReference>
<feature type="site" description="Increases basicity of active site His" evidence="2">
    <location>
        <position position="127"/>
    </location>
</feature>
<name>A0A7L4ZLP6_9FLAO</name>
<evidence type="ECO:0000256" key="2">
    <source>
        <dbReference type="PIRSR" id="PIRSR620019-1"/>
    </source>
</evidence>
<evidence type="ECO:0000256" key="3">
    <source>
        <dbReference type="PIRSR" id="PIRSR620019-2"/>
    </source>
</evidence>
<accession>A0A7L4ZLP6</accession>
<dbReference type="NCBIfam" id="TIGR03570">
    <property type="entry name" value="NeuD_NnaD"/>
    <property type="match status" value="1"/>
</dbReference>
<organism evidence="5 6">
    <name type="scientific">Kordia antarctica</name>
    <dbReference type="NCBI Taxonomy" id="1218801"/>
    <lineage>
        <taxon>Bacteria</taxon>
        <taxon>Pseudomonadati</taxon>
        <taxon>Bacteroidota</taxon>
        <taxon>Flavobacteriia</taxon>
        <taxon>Flavobacteriales</taxon>
        <taxon>Flavobacteriaceae</taxon>
        <taxon>Kordia</taxon>
    </lineage>
</organism>
<dbReference type="InterPro" id="IPR020019">
    <property type="entry name" value="AcTrfase_PglD-like"/>
</dbReference>
<dbReference type="Gene3D" id="2.160.10.10">
    <property type="entry name" value="Hexapeptide repeat proteins"/>
    <property type="match status" value="1"/>
</dbReference>
<evidence type="ECO:0000313" key="5">
    <source>
        <dbReference type="EMBL" id="QHI37450.1"/>
    </source>
</evidence>
<dbReference type="OrthoDB" id="9794407at2"/>
<evidence type="ECO:0000259" key="4">
    <source>
        <dbReference type="Pfam" id="PF17836"/>
    </source>
</evidence>
<dbReference type="InterPro" id="IPR011004">
    <property type="entry name" value="Trimer_LpxA-like_sf"/>
</dbReference>
<keyword evidence="5" id="KW-0808">Transferase</keyword>